<comment type="caution">
    <text evidence="2">The sequence shown here is derived from an EMBL/GenBank/DDBJ whole genome shotgun (WGS) entry which is preliminary data.</text>
</comment>
<keyword evidence="3" id="KW-1185">Reference proteome</keyword>
<evidence type="ECO:0000259" key="1">
    <source>
        <dbReference type="Pfam" id="PF13456"/>
    </source>
</evidence>
<evidence type="ECO:0000313" key="3">
    <source>
        <dbReference type="Proteomes" id="UP001472677"/>
    </source>
</evidence>
<organism evidence="2 3">
    <name type="scientific">Hibiscus sabdariffa</name>
    <name type="common">roselle</name>
    <dbReference type="NCBI Taxonomy" id="183260"/>
    <lineage>
        <taxon>Eukaryota</taxon>
        <taxon>Viridiplantae</taxon>
        <taxon>Streptophyta</taxon>
        <taxon>Embryophyta</taxon>
        <taxon>Tracheophyta</taxon>
        <taxon>Spermatophyta</taxon>
        <taxon>Magnoliopsida</taxon>
        <taxon>eudicotyledons</taxon>
        <taxon>Gunneridae</taxon>
        <taxon>Pentapetalae</taxon>
        <taxon>rosids</taxon>
        <taxon>malvids</taxon>
        <taxon>Malvales</taxon>
        <taxon>Malvaceae</taxon>
        <taxon>Malvoideae</taxon>
        <taxon>Hibiscus</taxon>
    </lineage>
</organism>
<dbReference type="CDD" id="cd06222">
    <property type="entry name" value="RNase_H_like"/>
    <property type="match status" value="1"/>
</dbReference>
<protein>
    <recommendedName>
        <fullName evidence="1">RNase H type-1 domain-containing protein</fullName>
    </recommendedName>
</protein>
<dbReference type="Proteomes" id="UP001472677">
    <property type="component" value="Unassembled WGS sequence"/>
</dbReference>
<dbReference type="Pfam" id="PF13456">
    <property type="entry name" value="RVT_3"/>
    <property type="match status" value="1"/>
</dbReference>
<dbReference type="InterPro" id="IPR044730">
    <property type="entry name" value="RNase_H-like_dom_plant"/>
</dbReference>
<reference evidence="2 3" key="1">
    <citation type="journal article" date="2024" name="G3 (Bethesda)">
        <title>Genome assembly of Hibiscus sabdariffa L. provides insights into metabolisms of medicinal natural products.</title>
        <authorList>
            <person name="Kim T."/>
        </authorList>
    </citation>
    <scope>NUCLEOTIDE SEQUENCE [LARGE SCALE GENOMIC DNA]</scope>
    <source>
        <strain evidence="2">TK-2024</strain>
        <tissue evidence="2">Old leaves</tissue>
    </source>
</reference>
<sequence length="76" mass="8577">MLFVKVSEWLVERNWLDVVIEGDAISIVNRLTNPILDLSIVGQHLKEAHSLLRQFPLLQIGSVNRLANKVAHSLAH</sequence>
<accession>A0ABR2ERW4</accession>
<dbReference type="EMBL" id="JBBPBM010000010">
    <property type="protein sequence ID" value="KAK8564773.1"/>
    <property type="molecule type" value="Genomic_DNA"/>
</dbReference>
<feature type="domain" description="RNase H type-1" evidence="1">
    <location>
        <begin position="12"/>
        <end position="76"/>
    </location>
</feature>
<dbReference type="InterPro" id="IPR002156">
    <property type="entry name" value="RNaseH_domain"/>
</dbReference>
<proteinExistence type="predicted"/>
<gene>
    <name evidence="2" type="ORF">V6N12_058355</name>
</gene>
<evidence type="ECO:0000313" key="2">
    <source>
        <dbReference type="EMBL" id="KAK8564773.1"/>
    </source>
</evidence>
<name>A0ABR2ERW4_9ROSI</name>